<protein>
    <recommendedName>
        <fullName evidence="6">U2A'/phosphoprotein 32 family A C-terminal domain-containing protein</fullName>
    </recommendedName>
</protein>
<organism evidence="4 5">
    <name type="scientific">Phytophthora fragariae</name>
    <dbReference type="NCBI Taxonomy" id="53985"/>
    <lineage>
        <taxon>Eukaryota</taxon>
        <taxon>Sar</taxon>
        <taxon>Stramenopiles</taxon>
        <taxon>Oomycota</taxon>
        <taxon>Peronosporomycetes</taxon>
        <taxon>Peronosporales</taxon>
        <taxon>Peronosporaceae</taxon>
        <taxon>Phytophthora</taxon>
    </lineage>
</organism>
<proteinExistence type="predicted"/>
<evidence type="ECO:0008006" key="6">
    <source>
        <dbReference type="Google" id="ProtNLM"/>
    </source>
</evidence>
<gene>
    <name evidence="4" type="ORF">PF006_g2832</name>
</gene>
<dbReference type="PANTHER" id="PTHR18849">
    <property type="entry name" value="LEUCINE RICH REPEAT PROTEIN"/>
    <property type="match status" value="1"/>
</dbReference>
<dbReference type="PANTHER" id="PTHR18849:SF0">
    <property type="entry name" value="CILIA- AND FLAGELLA-ASSOCIATED PROTEIN 410-RELATED"/>
    <property type="match status" value="1"/>
</dbReference>
<evidence type="ECO:0000256" key="1">
    <source>
        <dbReference type="ARBA" id="ARBA00022614"/>
    </source>
</evidence>
<dbReference type="EMBL" id="QXGA01000085">
    <property type="protein sequence ID" value="KAE9152987.1"/>
    <property type="molecule type" value="Genomic_DNA"/>
</dbReference>
<evidence type="ECO:0000313" key="4">
    <source>
        <dbReference type="EMBL" id="KAE9152987.1"/>
    </source>
</evidence>
<feature type="region of interest" description="Disordered" evidence="3">
    <location>
        <begin position="137"/>
        <end position="225"/>
    </location>
</feature>
<comment type="caution">
    <text evidence="4">The sequence shown here is derived from an EMBL/GenBank/DDBJ whole genome shotgun (WGS) entry which is preliminary data.</text>
</comment>
<dbReference type="InterPro" id="IPR032675">
    <property type="entry name" value="LRR_dom_sf"/>
</dbReference>
<keyword evidence="2" id="KW-0677">Repeat</keyword>
<dbReference type="SUPFAM" id="SSF52058">
    <property type="entry name" value="L domain-like"/>
    <property type="match status" value="1"/>
</dbReference>
<accession>A0A6A3UR89</accession>
<sequence>MGILSALEEILLHQEKLEKIEVIGTLCLKLRILYLQNSIINKMDDLTHIKKLRYLNEDRGPAELRESIDHLKPLRHLRELYMLGNTCQANWETGFREFVVASLPQLEIWTARRFTAVTGSRRCRCFEIDKCSFGARPRRGPSGEEEVGDGVDGKGAVHATPHTRREMYLEIAEQKEEGEARRRENQPKERNTEAEHGEASRKARVQEAQEDGAIRQCNEGIPLDG</sequence>
<feature type="compositionally biased region" description="Basic and acidic residues" evidence="3">
    <location>
        <begin position="163"/>
        <end position="207"/>
    </location>
</feature>
<evidence type="ECO:0000313" key="5">
    <source>
        <dbReference type="Proteomes" id="UP000440732"/>
    </source>
</evidence>
<dbReference type="AlphaFoldDB" id="A0A6A3UR89"/>
<name>A0A6A3UR89_9STRA</name>
<evidence type="ECO:0000256" key="3">
    <source>
        <dbReference type="SAM" id="MobiDB-lite"/>
    </source>
</evidence>
<evidence type="ECO:0000256" key="2">
    <source>
        <dbReference type="ARBA" id="ARBA00022737"/>
    </source>
</evidence>
<reference evidence="4 5" key="1">
    <citation type="submission" date="2018-08" db="EMBL/GenBank/DDBJ databases">
        <title>Genomic investigation of the strawberry pathogen Phytophthora fragariae indicates pathogenicity is determined by transcriptional variation in three key races.</title>
        <authorList>
            <person name="Adams T.M."/>
            <person name="Armitage A.D."/>
            <person name="Sobczyk M.K."/>
            <person name="Bates H.J."/>
            <person name="Dunwell J.M."/>
            <person name="Nellist C.F."/>
            <person name="Harrison R.J."/>
        </authorList>
    </citation>
    <scope>NUCLEOTIDE SEQUENCE [LARGE SCALE GENOMIC DNA]</scope>
    <source>
        <strain evidence="4 5">NOV-5</strain>
    </source>
</reference>
<dbReference type="Proteomes" id="UP000440732">
    <property type="component" value="Unassembled WGS sequence"/>
</dbReference>
<keyword evidence="1" id="KW-0433">Leucine-rich repeat</keyword>
<dbReference type="Gene3D" id="3.80.10.10">
    <property type="entry name" value="Ribonuclease Inhibitor"/>
    <property type="match status" value="1"/>
</dbReference>